<protein>
    <submittedName>
        <fullName evidence="1">Uncharacterized protein</fullName>
    </submittedName>
</protein>
<keyword evidence="2" id="KW-1185">Reference proteome</keyword>
<reference evidence="1 2" key="1">
    <citation type="submission" date="2018-10" db="EMBL/GenBank/DDBJ databases">
        <authorList>
            <person name="Ekblom R."/>
            <person name="Jareborg N."/>
        </authorList>
    </citation>
    <scope>NUCLEOTIDE SEQUENCE [LARGE SCALE GENOMIC DNA]</scope>
    <source>
        <tissue evidence="1">Muscle</tissue>
    </source>
</reference>
<organism evidence="1 2">
    <name type="scientific">Gulo gulo</name>
    <name type="common">Wolverine</name>
    <name type="synonym">Gluton</name>
    <dbReference type="NCBI Taxonomy" id="48420"/>
    <lineage>
        <taxon>Eukaryota</taxon>
        <taxon>Metazoa</taxon>
        <taxon>Chordata</taxon>
        <taxon>Craniata</taxon>
        <taxon>Vertebrata</taxon>
        <taxon>Euteleostomi</taxon>
        <taxon>Mammalia</taxon>
        <taxon>Eutheria</taxon>
        <taxon>Laurasiatheria</taxon>
        <taxon>Carnivora</taxon>
        <taxon>Caniformia</taxon>
        <taxon>Musteloidea</taxon>
        <taxon>Mustelidae</taxon>
        <taxon>Guloninae</taxon>
        <taxon>Gulo</taxon>
    </lineage>
</organism>
<evidence type="ECO:0000313" key="1">
    <source>
        <dbReference type="EMBL" id="VCX11322.1"/>
    </source>
</evidence>
<sequence length="36" mass="3800">MTLSLLGDCSLACRQQTPPCPVLSHPAAFPQGLHPL</sequence>
<comment type="caution">
    <text evidence="1">The sequence shown here is derived from an EMBL/GenBank/DDBJ whole genome shotgun (WGS) entry which is preliminary data.</text>
</comment>
<accession>A0A9X9M0M5</accession>
<dbReference type="AlphaFoldDB" id="A0A9X9M0M5"/>
<name>A0A9X9M0M5_GULGU</name>
<evidence type="ECO:0000313" key="2">
    <source>
        <dbReference type="Proteomes" id="UP000269945"/>
    </source>
</evidence>
<proteinExistence type="predicted"/>
<gene>
    <name evidence="1" type="ORF">BN2614_LOCUS10</name>
</gene>
<dbReference type="Proteomes" id="UP000269945">
    <property type="component" value="Unassembled WGS sequence"/>
</dbReference>
<dbReference type="EMBL" id="CYRY02034809">
    <property type="protein sequence ID" value="VCX11322.1"/>
    <property type="molecule type" value="Genomic_DNA"/>
</dbReference>